<evidence type="ECO:0000313" key="9">
    <source>
        <dbReference type="EMBL" id="QBF34898.1"/>
    </source>
</evidence>
<keyword evidence="5" id="KW-0547">Nucleotide-binding</keyword>
<evidence type="ECO:0000256" key="4">
    <source>
        <dbReference type="ARBA" id="ARBA00022598"/>
    </source>
</evidence>
<dbReference type="OrthoDB" id="9788148at2"/>
<dbReference type="PANTHER" id="PTHR12561:SF3">
    <property type="entry name" value="LIPOYLTRANSFERASE 1, MITOCHONDRIAL"/>
    <property type="match status" value="1"/>
</dbReference>
<evidence type="ECO:0000256" key="6">
    <source>
        <dbReference type="ARBA" id="ARBA00022840"/>
    </source>
</evidence>
<dbReference type="KEGG" id="mphi:EG856_03210"/>
<keyword evidence="4 9" id="KW-0436">Ligase</keyword>
<evidence type="ECO:0000259" key="8">
    <source>
        <dbReference type="PROSITE" id="PS51733"/>
    </source>
</evidence>
<dbReference type="EMBL" id="CP034841">
    <property type="protein sequence ID" value="QBF34898.1"/>
    <property type="molecule type" value="Genomic_DNA"/>
</dbReference>
<keyword evidence="6" id="KW-0067">ATP-binding</keyword>
<feature type="domain" description="BPL/LPL catalytic" evidence="8">
    <location>
        <begin position="30"/>
        <end position="224"/>
    </location>
</feature>
<organism evidence="9 10">
    <name type="scientific">Mycoplasmopsis phocirhinis</name>
    <dbReference type="NCBI Taxonomy" id="142650"/>
    <lineage>
        <taxon>Bacteria</taxon>
        <taxon>Bacillati</taxon>
        <taxon>Mycoplasmatota</taxon>
        <taxon>Mycoplasmoidales</taxon>
        <taxon>Metamycoplasmataceae</taxon>
        <taxon>Mycoplasmopsis</taxon>
    </lineage>
</organism>
<dbReference type="GO" id="GO:0009249">
    <property type="term" value="P:protein lipoylation"/>
    <property type="evidence" value="ECO:0007669"/>
    <property type="project" value="InterPro"/>
</dbReference>
<evidence type="ECO:0000256" key="3">
    <source>
        <dbReference type="ARBA" id="ARBA00012367"/>
    </source>
</evidence>
<dbReference type="InterPro" id="IPR004143">
    <property type="entry name" value="BPL_LPL_catalytic"/>
</dbReference>
<comment type="catalytic activity">
    <reaction evidence="7">
        <text>L-lysyl-[lipoyl-carrier protein] + (R)-lipoate + ATP = N(6)-[(R)-lipoyl]-L-lysyl-[lipoyl-carrier protein] + AMP + diphosphate + H(+)</text>
        <dbReference type="Rhea" id="RHEA:49288"/>
        <dbReference type="Rhea" id="RHEA-COMP:10500"/>
        <dbReference type="Rhea" id="RHEA-COMP:10502"/>
        <dbReference type="ChEBI" id="CHEBI:15378"/>
        <dbReference type="ChEBI" id="CHEBI:29969"/>
        <dbReference type="ChEBI" id="CHEBI:30616"/>
        <dbReference type="ChEBI" id="CHEBI:33019"/>
        <dbReference type="ChEBI" id="CHEBI:83088"/>
        <dbReference type="ChEBI" id="CHEBI:83099"/>
        <dbReference type="ChEBI" id="CHEBI:456215"/>
        <dbReference type="EC" id="6.3.1.20"/>
    </reaction>
</comment>
<dbReference type="RefSeq" id="WP_130429675.1">
    <property type="nucleotide sequence ID" value="NZ_CP034841.1"/>
</dbReference>
<dbReference type="AlphaFoldDB" id="A0A4P6MMY5"/>
<proteinExistence type="predicted"/>
<evidence type="ECO:0000256" key="1">
    <source>
        <dbReference type="ARBA" id="ARBA00005085"/>
    </source>
</evidence>
<dbReference type="PROSITE" id="PS51733">
    <property type="entry name" value="BPL_LPL_CATALYTIC"/>
    <property type="match status" value="1"/>
</dbReference>
<keyword evidence="10" id="KW-1185">Reference proteome</keyword>
<dbReference type="InterPro" id="IPR045864">
    <property type="entry name" value="aa-tRNA-synth_II/BPL/LPL"/>
</dbReference>
<dbReference type="Pfam" id="PF21948">
    <property type="entry name" value="LplA-B_cat"/>
    <property type="match status" value="1"/>
</dbReference>
<dbReference type="InterPro" id="IPR004562">
    <property type="entry name" value="LipoylTrfase_LipoateP_Ligase"/>
</dbReference>
<evidence type="ECO:0000313" key="10">
    <source>
        <dbReference type="Proteomes" id="UP000289326"/>
    </source>
</evidence>
<comment type="pathway">
    <text evidence="1">Protein modification; protein lipoylation via exogenous pathway; protein N(6)-(lipoyl)lysine from lipoate: step 2/2.</text>
</comment>
<dbReference type="Gene3D" id="3.30.390.50">
    <property type="entry name" value="CO dehydrogenase flavoprotein, C-terminal domain"/>
    <property type="match status" value="1"/>
</dbReference>
<dbReference type="NCBIfam" id="TIGR00545">
    <property type="entry name" value="lipoyltrans"/>
    <property type="match status" value="1"/>
</dbReference>
<dbReference type="Proteomes" id="UP000289326">
    <property type="component" value="Chromosome"/>
</dbReference>
<dbReference type="Gene3D" id="3.30.930.10">
    <property type="entry name" value="Bira Bifunctional Protein, Domain 2"/>
    <property type="match status" value="1"/>
</dbReference>
<dbReference type="Pfam" id="PF10437">
    <property type="entry name" value="Lip_prot_lig_C"/>
    <property type="match status" value="1"/>
</dbReference>
<sequence>MILVEPIRNGKYIKDGAYWLAIQIWAVNNLKLDDTVVFPGIADPHVQIGYFQNPEVEVNFKYLKDKKIDIVRRNTGGGAIYLDSNSCNICYLIPYKDNESIIGNYQKFYAPTIKILKEMGAKNVTQSGKNDLSIDGRKVSGAAMMLIDDVIYGGNSLLYNVDYDAMIDVLKPNRKKIESKGIKSVRQRVAALSEYLDEEYKNLDIFEFKEIFLKKLFNTDDLRKVKRYELSEKDWSEIDELVNTKYKNWDWTFGLSPRYSYNRDARLSIGTINFSIEVEQGKIDKIKISGDFFTKKDLTILEQELIGTKMVREDLILALEKAQLDSYFFNQLNPCEIVDVILDESENE</sequence>
<dbReference type="GO" id="GO:0017118">
    <property type="term" value="F:lipoyltransferase activity"/>
    <property type="evidence" value="ECO:0007669"/>
    <property type="project" value="TreeGrafter"/>
</dbReference>
<dbReference type="GO" id="GO:0005524">
    <property type="term" value="F:ATP binding"/>
    <property type="evidence" value="ECO:0007669"/>
    <property type="project" value="UniProtKB-KW"/>
</dbReference>
<dbReference type="SUPFAM" id="SSF82649">
    <property type="entry name" value="SufE/NifU"/>
    <property type="match status" value="1"/>
</dbReference>
<comment type="pathway">
    <text evidence="2">Protein modification; protein lipoylation via exogenous pathway; protein N(6)-(lipoyl)lysine from lipoate: step 1/2.</text>
</comment>
<dbReference type="UniPathway" id="UPA00537">
    <property type="reaction ID" value="UER00594"/>
</dbReference>
<protein>
    <recommendedName>
        <fullName evidence="3">lipoate--protein ligase</fullName>
        <ecNumber evidence="3">6.3.1.20</ecNumber>
    </recommendedName>
</protein>
<dbReference type="InterPro" id="IPR019491">
    <property type="entry name" value="Lipoate_protein_ligase_C"/>
</dbReference>
<dbReference type="GO" id="GO:0016979">
    <property type="term" value="F:lipoate-protein ligase activity"/>
    <property type="evidence" value="ECO:0007669"/>
    <property type="project" value="UniProtKB-EC"/>
</dbReference>
<name>A0A4P6MMY5_9BACT</name>
<dbReference type="EC" id="6.3.1.20" evidence="3"/>
<gene>
    <name evidence="9" type="ORF">EG856_03210</name>
</gene>
<dbReference type="SUPFAM" id="SSF55681">
    <property type="entry name" value="Class II aaRS and biotin synthetases"/>
    <property type="match status" value="1"/>
</dbReference>
<accession>A0A4P6MMY5</accession>
<dbReference type="PANTHER" id="PTHR12561">
    <property type="entry name" value="LIPOATE-PROTEIN LIGASE"/>
    <property type="match status" value="1"/>
</dbReference>
<evidence type="ECO:0000256" key="7">
    <source>
        <dbReference type="ARBA" id="ARBA00048037"/>
    </source>
</evidence>
<dbReference type="GO" id="GO:0005737">
    <property type="term" value="C:cytoplasm"/>
    <property type="evidence" value="ECO:0007669"/>
    <property type="project" value="TreeGrafter"/>
</dbReference>
<reference evidence="9 10" key="1">
    <citation type="submission" date="2019-01" db="EMBL/GenBank/DDBJ databases">
        <title>Complete sequence and annotation of the Mycoplasma phocirhinis strain 852T genome.</title>
        <authorList>
            <person name="Frasca S.Jr."/>
            <person name="Kutish G.F."/>
            <person name="Castellanos Gell J."/>
            <person name="Michaels D.L."/>
            <person name="Brown D.R."/>
        </authorList>
    </citation>
    <scope>NUCLEOTIDE SEQUENCE [LARGE SCALE GENOMIC DNA]</scope>
    <source>
        <strain evidence="9 10">852</strain>
    </source>
</reference>
<evidence type="ECO:0000256" key="5">
    <source>
        <dbReference type="ARBA" id="ARBA00022741"/>
    </source>
</evidence>
<dbReference type="CDD" id="cd16443">
    <property type="entry name" value="LplA"/>
    <property type="match status" value="1"/>
</dbReference>
<evidence type="ECO:0000256" key="2">
    <source>
        <dbReference type="ARBA" id="ARBA00005124"/>
    </source>
</evidence>